<accession>A0A553NSH0</accession>
<evidence type="ECO:0008006" key="4">
    <source>
        <dbReference type="Google" id="ProtNLM"/>
    </source>
</evidence>
<feature type="compositionally biased region" description="Polar residues" evidence="1">
    <location>
        <begin position="33"/>
        <end position="45"/>
    </location>
</feature>
<organism evidence="2 3">
    <name type="scientific">Tigriopus californicus</name>
    <name type="common">Marine copepod</name>
    <dbReference type="NCBI Taxonomy" id="6832"/>
    <lineage>
        <taxon>Eukaryota</taxon>
        <taxon>Metazoa</taxon>
        <taxon>Ecdysozoa</taxon>
        <taxon>Arthropoda</taxon>
        <taxon>Crustacea</taxon>
        <taxon>Multicrustacea</taxon>
        <taxon>Hexanauplia</taxon>
        <taxon>Copepoda</taxon>
        <taxon>Harpacticoida</taxon>
        <taxon>Harpacticidae</taxon>
        <taxon>Tigriopus</taxon>
    </lineage>
</organism>
<protein>
    <recommendedName>
        <fullName evidence="4">BHLH domain-containing protein</fullName>
    </recommendedName>
</protein>
<proteinExistence type="predicted"/>
<dbReference type="Proteomes" id="UP000318571">
    <property type="component" value="Chromosome 1"/>
</dbReference>
<sequence>MPSKKSKSGKSSAWSGKVKITGKANPKKEVDLSLSSSPWKTFDFTSSASEAEEHEEMGPYRPSICKSKKRPSVGAIKRAAGRPRVDPLLKMERAKAKERENYEAITACLKMLSQSVPGAYLCSGKSTVMDMAAKYVAFLLQKLKQNAP</sequence>
<feature type="region of interest" description="Disordered" evidence="1">
    <location>
        <begin position="1"/>
        <end position="81"/>
    </location>
</feature>
<comment type="caution">
    <text evidence="2">The sequence shown here is derived from an EMBL/GenBank/DDBJ whole genome shotgun (WGS) entry which is preliminary data.</text>
</comment>
<evidence type="ECO:0000313" key="3">
    <source>
        <dbReference type="Proteomes" id="UP000318571"/>
    </source>
</evidence>
<dbReference type="AlphaFoldDB" id="A0A553NSH0"/>
<evidence type="ECO:0000313" key="2">
    <source>
        <dbReference type="EMBL" id="TRY68386.1"/>
    </source>
</evidence>
<reference evidence="2 3" key="1">
    <citation type="journal article" date="2018" name="Nat. Ecol. Evol.">
        <title>Genomic signatures of mitonuclear coevolution across populations of Tigriopus californicus.</title>
        <authorList>
            <person name="Barreto F.S."/>
            <person name="Watson E.T."/>
            <person name="Lima T.G."/>
            <person name="Willett C.S."/>
            <person name="Edmands S."/>
            <person name="Li W."/>
            <person name="Burton R.S."/>
        </authorList>
    </citation>
    <scope>NUCLEOTIDE SEQUENCE [LARGE SCALE GENOMIC DNA]</scope>
    <source>
        <strain evidence="2 3">San Diego</strain>
    </source>
</reference>
<keyword evidence="3" id="KW-1185">Reference proteome</keyword>
<feature type="compositionally biased region" description="Low complexity" evidence="1">
    <location>
        <begin position="9"/>
        <end position="19"/>
    </location>
</feature>
<gene>
    <name evidence="2" type="ORF">TCAL_01420</name>
</gene>
<evidence type="ECO:0000256" key="1">
    <source>
        <dbReference type="SAM" id="MobiDB-lite"/>
    </source>
</evidence>
<name>A0A553NSH0_TIGCA</name>
<dbReference type="EMBL" id="VCGU01000010">
    <property type="protein sequence ID" value="TRY68386.1"/>
    <property type="molecule type" value="Genomic_DNA"/>
</dbReference>